<dbReference type="AlphaFoldDB" id="A0A1I4N6X0"/>
<comment type="subcellular location">
    <subcellularLocation>
        <location evidence="1">Membrane</location>
        <topology evidence="1">Multi-pass membrane protein</topology>
    </subcellularLocation>
</comment>
<reference evidence="7 8" key="1">
    <citation type="submission" date="2016-10" db="EMBL/GenBank/DDBJ databases">
        <authorList>
            <person name="de Groot N.N."/>
        </authorList>
    </citation>
    <scope>NUCLEOTIDE SEQUENCE [LARGE SCALE GENOMIC DNA]</scope>
    <source>
        <strain evidence="7 8">CGMCC 1.6134</strain>
    </source>
</reference>
<feature type="transmembrane region" description="Helical" evidence="6">
    <location>
        <begin position="59"/>
        <end position="80"/>
    </location>
</feature>
<feature type="transmembrane region" description="Helical" evidence="6">
    <location>
        <begin position="100"/>
        <end position="122"/>
    </location>
</feature>
<proteinExistence type="inferred from homology"/>
<evidence type="ECO:0000256" key="6">
    <source>
        <dbReference type="SAM" id="Phobius"/>
    </source>
</evidence>
<keyword evidence="5 6" id="KW-0472">Membrane</keyword>
<dbReference type="PANTHER" id="PTHR30618:SF0">
    <property type="entry name" value="PURINE-URACIL PERMEASE NCS1"/>
    <property type="match status" value="1"/>
</dbReference>
<dbReference type="STRING" id="266892.SAMN04488054_11557"/>
<dbReference type="Pfam" id="PF02133">
    <property type="entry name" value="Transp_cyt_pur"/>
    <property type="match status" value="1"/>
</dbReference>
<evidence type="ECO:0000256" key="1">
    <source>
        <dbReference type="ARBA" id="ARBA00004141"/>
    </source>
</evidence>
<evidence type="ECO:0000256" key="5">
    <source>
        <dbReference type="ARBA" id="ARBA00023136"/>
    </source>
</evidence>
<feature type="transmembrane region" description="Helical" evidence="6">
    <location>
        <begin position="355"/>
        <end position="374"/>
    </location>
</feature>
<evidence type="ECO:0000256" key="2">
    <source>
        <dbReference type="ARBA" id="ARBA00008974"/>
    </source>
</evidence>
<feature type="transmembrane region" description="Helical" evidence="6">
    <location>
        <begin position="168"/>
        <end position="188"/>
    </location>
</feature>
<organism evidence="7 8">
    <name type="scientific">Salibacterium qingdaonense</name>
    <dbReference type="NCBI Taxonomy" id="266892"/>
    <lineage>
        <taxon>Bacteria</taxon>
        <taxon>Bacillati</taxon>
        <taxon>Bacillota</taxon>
        <taxon>Bacilli</taxon>
        <taxon>Bacillales</taxon>
        <taxon>Bacillaceae</taxon>
    </lineage>
</organism>
<keyword evidence="8" id="KW-1185">Reference proteome</keyword>
<dbReference type="CDD" id="cd10323">
    <property type="entry name" value="SLC-NCS1sbd"/>
    <property type="match status" value="1"/>
</dbReference>
<evidence type="ECO:0000256" key="3">
    <source>
        <dbReference type="ARBA" id="ARBA00022692"/>
    </source>
</evidence>
<comment type="similarity">
    <text evidence="2">Belongs to the purine-cytosine permease (2.A.39) family.</text>
</comment>
<sequence>MVDTTQNIQSSGFNQENLTPQKHRTLDKVSYLLLLIGAAVAINAFMLGASVIVPDGELNLVQGTLAAVVGLTIATIAMSINGRPGHKYGIPFVVQLRTSFGMTGAKIPGLIRAAPAVFWYGIQNWIGASAMNAVSIELMAYDNIVLYFITFQILQIVLTATGFKGVKWLENIGAVGLIIGLGYMFYVVYTNFNAEVGQLITTEGTWGLAFWGGVTAFLANFNTVALNISDLTRQVDTKATPTLMSILHWIGFVPITTFMGVIGIMVAGATGSWDPVTVFVEVMPNSTVLIVLLFFIALAQVTTNVVNNAIPATYVIMDVFRAPYVKTSIGIGILAVLTFPWIIQTSDVFQLFVQIYSGFLGPIFAVMIVDYYIVRRRSLNIEELYNSNGFYKGINWPGIIAIIVGALIGFTVVEIAWFISLVPAGLSYYLLMRYLPINKNFLKDSIFENRSDGWIDGTEKTNSKNL</sequence>
<name>A0A1I4N6X0_9BACI</name>
<keyword evidence="3 6" id="KW-0812">Transmembrane</keyword>
<dbReference type="EMBL" id="FOTY01000015">
    <property type="protein sequence ID" value="SFM11030.1"/>
    <property type="molecule type" value="Genomic_DNA"/>
</dbReference>
<dbReference type="GO" id="GO:0005886">
    <property type="term" value="C:plasma membrane"/>
    <property type="evidence" value="ECO:0007669"/>
    <property type="project" value="TreeGrafter"/>
</dbReference>
<feature type="transmembrane region" description="Helical" evidence="6">
    <location>
        <begin position="144"/>
        <end position="161"/>
    </location>
</feature>
<dbReference type="RefSeq" id="WP_218151904.1">
    <property type="nucleotide sequence ID" value="NZ_FOTY01000015.1"/>
</dbReference>
<protein>
    <submittedName>
        <fullName evidence="7">Nucleobase:cation symporter-1, NCS1 family</fullName>
    </submittedName>
</protein>
<gene>
    <name evidence="7" type="ORF">SAMN04488054_11557</name>
</gene>
<accession>A0A1I4N6X0</accession>
<evidence type="ECO:0000313" key="8">
    <source>
        <dbReference type="Proteomes" id="UP000199668"/>
    </source>
</evidence>
<feature type="transmembrane region" description="Helical" evidence="6">
    <location>
        <begin position="394"/>
        <end position="410"/>
    </location>
</feature>
<dbReference type="Proteomes" id="UP000199668">
    <property type="component" value="Unassembled WGS sequence"/>
</dbReference>
<dbReference type="InterPro" id="IPR045225">
    <property type="entry name" value="Uracil/uridine/allantoin_perm"/>
</dbReference>
<feature type="transmembrane region" description="Helical" evidence="6">
    <location>
        <begin position="208"/>
        <end position="228"/>
    </location>
</feature>
<keyword evidence="4 6" id="KW-1133">Transmembrane helix</keyword>
<feature type="transmembrane region" description="Helical" evidence="6">
    <location>
        <begin position="416"/>
        <end position="435"/>
    </location>
</feature>
<feature type="transmembrane region" description="Helical" evidence="6">
    <location>
        <begin position="31"/>
        <end position="53"/>
    </location>
</feature>
<evidence type="ECO:0000313" key="7">
    <source>
        <dbReference type="EMBL" id="SFM11030.1"/>
    </source>
</evidence>
<evidence type="ECO:0000256" key="4">
    <source>
        <dbReference type="ARBA" id="ARBA00022989"/>
    </source>
</evidence>
<dbReference type="GO" id="GO:0015205">
    <property type="term" value="F:nucleobase transmembrane transporter activity"/>
    <property type="evidence" value="ECO:0007669"/>
    <property type="project" value="TreeGrafter"/>
</dbReference>
<dbReference type="Gene3D" id="1.10.4160.10">
    <property type="entry name" value="Hydantoin permease"/>
    <property type="match status" value="1"/>
</dbReference>
<dbReference type="InterPro" id="IPR001248">
    <property type="entry name" value="Pur-cyt_permease"/>
</dbReference>
<feature type="transmembrane region" description="Helical" evidence="6">
    <location>
        <begin position="249"/>
        <end position="269"/>
    </location>
</feature>
<dbReference type="PANTHER" id="PTHR30618">
    <property type="entry name" value="NCS1 FAMILY PURINE/PYRIMIDINE TRANSPORTER"/>
    <property type="match status" value="1"/>
</dbReference>
<feature type="transmembrane region" description="Helical" evidence="6">
    <location>
        <begin position="322"/>
        <end position="343"/>
    </location>
</feature>